<evidence type="ECO:0008006" key="4">
    <source>
        <dbReference type="Google" id="ProtNLM"/>
    </source>
</evidence>
<dbReference type="OrthoDB" id="191139at2759"/>
<accession>A0A6A5SZL9</accession>
<organism evidence="2 3">
    <name type="scientific">Clathrospora elynae</name>
    <dbReference type="NCBI Taxonomy" id="706981"/>
    <lineage>
        <taxon>Eukaryota</taxon>
        <taxon>Fungi</taxon>
        <taxon>Dikarya</taxon>
        <taxon>Ascomycota</taxon>
        <taxon>Pezizomycotina</taxon>
        <taxon>Dothideomycetes</taxon>
        <taxon>Pleosporomycetidae</taxon>
        <taxon>Pleosporales</taxon>
        <taxon>Diademaceae</taxon>
        <taxon>Clathrospora</taxon>
    </lineage>
</organism>
<dbReference type="Proteomes" id="UP000800038">
    <property type="component" value="Unassembled WGS sequence"/>
</dbReference>
<name>A0A6A5SZL9_9PLEO</name>
<sequence length="213" mass="23064">ISTASQLFPPAPTFSEASLLSLYQKVYINTGATSGVAGVGCALANILYNLHATVYIGAHPLEKFNVTVEALKKAFPKSKGALKPFVADMADLSTTKPAVESFLKEELCLDILFLNQIHIGSRSRTRGELSITFILTMLLLPLMQTRASHFCHPNPSSAESGIENFMQSKADVYFLTHEFANRTQTSSKSEQANQSAHTSSNSNSTGVQHIAVN</sequence>
<feature type="non-terminal residue" evidence="2">
    <location>
        <position position="1"/>
    </location>
</feature>
<dbReference type="Gene3D" id="3.40.50.720">
    <property type="entry name" value="NAD(P)-binding Rossmann-like Domain"/>
    <property type="match status" value="1"/>
</dbReference>
<evidence type="ECO:0000256" key="1">
    <source>
        <dbReference type="SAM" id="MobiDB-lite"/>
    </source>
</evidence>
<evidence type="ECO:0000313" key="2">
    <source>
        <dbReference type="EMBL" id="KAF1945743.1"/>
    </source>
</evidence>
<dbReference type="InterPro" id="IPR036291">
    <property type="entry name" value="NAD(P)-bd_dom_sf"/>
</dbReference>
<feature type="region of interest" description="Disordered" evidence="1">
    <location>
        <begin position="184"/>
        <end position="213"/>
    </location>
</feature>
<evidence type="ECO:0000313" key="3">
    <source>
        <dbReference type="Proteomes" id="UP000800038"/>
    </source>
</evidence>
<dbReference type="SUPFAM" id="SSF51735">
    <property type="entry name" value="NAD(P)-binding Rossmann-fold domains"/>
    <property type="match status" value="1"/>
</dbReference>
<protein>
    <recommendedName>
        <fullName evidence="4">NAD(P)-binding protein</fullName>
    </recommendedName>
</protein>
<feature type="non-terminal residue" evidence="2">
    <location>
        <position position="213"/>
    </location>
</feature>
<proteinExistence type="predicted"/>
<feature type="compositionally biased region" description="Polar residues" evidence="1">
    <location>
        <begin position="184"/>
        <end position="207"/>
    </location>
</feature>
<reference evidence="2" key="1">
    <citation type="journal article" date="2020" name="Stud. Mycol.">
        <title>101 Dothideomycetes genomes: a test case for predicting lifestyles and emergence of pathogens.</title>
        <authorList>
            <person name="Haridas S."/>
            <person name="Albert R."/>
            <person name="Binder M."/>
            <person name="Bloem J."/>
            <person name="Labutti K."/>
            <person name="Salamov A."/>
            <person name="Andreopoulos B."/>
            <person name="Baker S."/>
            <person name="Barry K."/>
            <person name="Bills G."/>
            <person name="Bluhm B."/>
            <person name="Cannon C."/>
            <person name="Castanera R."/>
            <person name="Culley D."/>
            <person name="Daum C."/>
            <person name="Ezra D."/>
            <person name="Gonzalez J."/>
            <person name="Henrissat B."/>
            <person name="Kuo A."/>
            <person name="Liang C."/>
            <person name="Lipzen A."/>
            <person name="Lutzoni F."/>
            <person name="Magnuson J."/>
            <person name="Mondo S."/>
            <person name="Nolan M."/>
            <person name="Ohm R."/>
            <person name="Pangilinan J."/>
            <person name="Park H.-J."/>
            <person name="Ramirez L."/>
            <person name="Alfaro M."/>
            <person name="Sun H."/>
            <person name="Tritt A."/>
            <person name="Yoshinaga Y."/>
            <person name="Zwiers L.-H."/>
            <person name="Turgeon B."/>
            <person name="Goodwin S."/>
            <person name="Spatafora J."/>
            <person name="Crous P."/>
            <person name="Grigoriev I."/>
        </authorList>
    </citation>
    <scope>NUCLEOTIDE SEQUENCE</scope>
    <source>
        <strain evidence="2">CBS 161.51</strain>
    </source>
</reference>
<gene>
    <name evidence="2" type="ORF">EJ02DRAFT_330035</name>
</gene>
<keyword evidence="3" id="KW-1185">Reference proteome</keyword>
<dbReference type="EMBL" id="ML976007">
    <property type="protein sequence ID" value="KAF1945743.1"/>
    <property type="molecule type" value="Genomic_DNA"/>
</dbReference>
<dbReference type="AlphaFoldDB" id="A0A6A5SZL9"/>